<dbReference type="Pfam" id="PF01343">
    <property type="entry name" value="Peptidase_S49"/>
    <property type="match status" value="2"/>
</dbReference>
<keyword evidence="3 9" id="KW-0645">Protease</keyword>
<evidence type="ECO:0000256" key="2">
    <source>
        <dbReference type="ARBA" id="ARBA00008683"/>
    </source>
</evidence>
<dbReference type="Gene3D" id="3.90.226.10">
    <property type="entry name" value="2-enoyl-CoA Hydratase, Chain A, domain 1"/>
    <property type="match status" value="3"/>
</dbReference>
<dbReference type="InterPro" id="IPR004634">
    <property type="entry name" value="Pept_S49_pIV"/>
</dbReference>
<dbReference type="RefSeq" id="WP_120186317.1">
    <property type="nucleotide sequence ID" value="NZ_RAQM01000007.1"/>
</dbReference>
<evidence type="ECO:0000256" key="4">
    <source>
        <dbReference type="ARBA" id="ARBA00022801"/>
    </source>
</evidence>
<gene>
    <name evidence="9" type="ORF">C8N26_1018</name>
</gene>
<dbReference type="GO" id="GO:0006465">
    <property type="term" value="P:signal peptide processing"/>
    <property type="evidence" value="ECO:0007669"/>
    <property type="project" value="InterPro"/>
</dbReference>
<dbReference type="EMBL" id="RAQM01000007">
    <property type="protein sequence ID" value="RKF04352.1"/>
    <property type="molecule type" value="Genomic_DNA"/>
</dbReference>
<dbReference type="InterPro" id="IPR047217">
    <property type="entry name" value="S49_SppA_67K_type_N"/>
</dbReference>
<keyword evidence="5" id="KW-0720">Serine protease</keyword>
<comment type="subcellular location">
    <subcellularLocation>
        <location evidence="1">Membrane</location>
    </subcellularLocation>
</comment>
<feature type="domain" description="Peptidase S49" evidence="8">
    <location>
        <begin position="121"/>
        <end position="270"/>
    </location>
</feature>
<dbReference type="GO" id="GO:0016020">
    <property type="term" value="C:membrane"/>
    <property type="evidence" value="ECO:0007669"/>
    <property type="project" value="UniProtKB-SubCell"/>
</dbReference>
<evidence type="ECO:0000259" key="8">
    <source>
        <dbReference type="Pfam" id="PF01343"/>
    </source>
</evidence>
<protein>
    <submittedName>
        <fullName evidence="9">Protease-4</fullName>
    </submittedName>
</protein>
<feature type="active site" description="Nucleophile" evidence="7">
    <location>
        <position position="380"/>
    </location>
</feature>
<dbReference type="AlphaFoldDB" id="A0A420E2N1"/>
<evidence type="ECO:0000313" key="10">
    <source>
        <dbReference type="Proteomes" id="UP000285780"/>
    </source>
</evidence>
<proteinExistence type="inferred from homology"/>
<dbReference type="SUPFAM" id="SSF52096">
    <property type="entry name" value="ClpP/crotonase"/>
    <property type="match status" value="2"/>
</dbReference>
<dbReference type="NCBIfam" id="TIGR00706">
    <property type="entry name" value="SppA_dom"/>
    <property type="match status" value="1"/>
</dbReference>
<dbReference type="NCBIfam" id="TIGR00705">
    <property type="entry name" value="SppA_67K"/>
    <property type="match status" value="1"/>
</dbReference>
<comment type="similarity">
    <text evidence="2">Belongs to the peptidase S49 family.</text>
</comment>
<reference evidence="9 10" key="1">
    <citation type="submission" date="2018-09" db="EMBL/GenBank/DDBJ databases">
        <title>Genomic Encyclopedia of Archaeal and Bacterial Type Strains, Phase II (KMG-II): from individual species to whole genera.</title>
        <authorList>
            <person name="Goeker M."/>
        </authorList>
    </citation>
    <scope>NUCLEOTIDE SEQUENCE [LARGE SCALE GENOMIC DNA]</scope>
    <source>
        <strain evidence="9 10">DSM 16505</strain>
    </source>
</reference>
<dbReference type="PANTHER" id="PTHR33209">
    <property type="entry name" value="PROTEASE 4"/>
    <property type="match status" value="1"/>
</dbReference>
<evidence type="ECO:0000256" key="7">
    <source>
        <dbReference type="PIRSR" id="PIRSR001217-1"/>
    </source>
</evidence>
<evidence type="ECO:0000256" key="3">
    <source>
        <dbReference type="ARBA" id="ARBA00022670"/>
    </source>
</evidence>
<dbReference type="InterPro" id="IPR002142">
    <property type="entry name" value="Peptidase_S49"/>
</dbReference>
<accession>A0A420E2N1</accession>
<dbReference type="PANTHER" id="PTHR33209:SF1">
    <property type="entry name" value="PEPTIDASE S49 DOMAIN-CONTAINING PROTEIN"/>
    <property type="match status" value="1"/>
</dbReference>
<dbReference type="InterPro" id="IPR004635">
    <property type="entry name" value="Pept_S49_SppA"/>
</dbReference>
<dbReference type="PIRSF" id="PIRSF001217">
    <property type="entry name" value="Protease_4_SppA"/>
    <property type="match status" value="1"/>
</dbReference>
<comment type="caution">
    <text evidence="9">The sequence shown here is derived from an EMBL/GenBank/DDBJ whole genome shotgun (WGS) entry which is preliminary data.</text>
</comment>
<dbReference type="CDD" id="cd07018">
    <property type="entry name" value="S49_SppA_67K_type"/>
    <property type="match status" value="1"/>
</dbReference>
<evidence type="ECO:0000256" key="6">
    <source>
        <dbReference type="ARBA" id="ARBA00023136"/>
    </source>
</evidence>
<evidence type="ECO:0000313" key="9">
    <source>
        <dbReference type="EMBL" id="RKF04352.1"/>
    </source>
</evidence>
<keyword evidence="6" id="KW-0472">Membrane</keyword>
<feature type="domain" description="Peptidase S49" evidence="8">
    <location>
        <begin position="364"/>
        <end position="513"/>
    </location>
</feature>
<organism evidence="9 10">
    <name type="scientific">Tenacibaculum lutimaris</name>
    <dbReference type="NCBI Taxonomy" id="285258"/>
    <lineage>
        <taxon>Bacteria</taxon>
        <taxon>Pseudomonadati</taxon>
        <taxon>Bacteroidota</taxon>
        <taxon>Flavobacteriia</taxon>
        <taxon>Flavobacteriales</taxon>
        <taxon>Flavobacteriaceae</taxon>
        <taxon>Tenacibaculum</taxon>
    </lineage>
</organism>
<keyword evidence="10" id="KW-1185">Reference proteome</keyword>
<evidence type="ECO:0000256" key="1">
    <source>
        <dbReference type="ARBA" id="ARBA00004370"/>
    </source>
</evidence>
<name>A0A420E2N1_9FLAO</name>
<feature type="active site" description="Proton donor/acceptor" evidence="7">
    <location>
        <position position="189"/>
    </location>
</feature>
<evidence type="ECO:0000256" key="5">
    <source>
        <dbReference type="ARBA" id="ARBA00022825"/>
    </source>
</evidence>
<sequence>MKFLRNLLASVLGFFIALFLLFAFFFAVASIVGAEEQIVVKSNSVLELDLSTPIKDYAPKEDNPIAEALELTEEKLALDKIINAIENAKTDDKIKGISIKTTFVNAGIAQTQAIRKKLKEFKESGKFIYAYNDIYTQKNYYLSSVADSLFLNPVGAIDFRGLSTEILYFKDFEDKYGIKMEVVRHGKYKSAVEPFLENKMSDANREQTTSFLKSIWSEITEDISNSRNISIEELNSIADNSNGRSAEIALKNKLIDASIYEDEYQEKLALGSDEKVNTISIEDYINSGKGRISSTAKNKIAVIYAQGDIIYGEGNEHYIGQGIINKAIKKARKDDNVKAIVLRVNSPGGSALASELIWRELELTKKEKPLVVSMGNLAASGGYYIACNADEIIAEPTTITGSIGVFGAIPNFSQFADNIGINAEQVSTNNSASYSVFEPMNQKFYDVTKEGVEQIYTTFVNRVSAGRNMTFEQVNEIAQGRVWTGKEAIEKGLVDQLGGLEDAIKVAAELAEVENYRVRNYPNYKTDLKDALQMNPFMKASKEEILKETMGDENYQLYNNIHKMKNLKGIQARIPFIFQVK</sequence>
<dbReference type="CDD" id="cd07023">
    <property type="entry name" value="S49_Sppa_N_C"/>
    <property type="match status" value="1"/>
</dbReference>
<dbReference type="InterPro" id="IPR029045">
    <property type="entry name" value="ClpP/crotonase-like_dom_sf"/>
</dbReference>
<dbReference type="GO" id="GO:0008236">
    <property type="term" value="F:serine-type peptidase activity"/>
    <property type="evidence" value="ECO:0007669"/>
    <property type="project" value="UniProtKB-KW"/>
</dbReference>
<dbReference type="InterPro" id="IPR047272">
    <property type="entry name" value="S49_SppA_C"/>
</dbReference>
<dbReference type="Gene3D" id="6.20.330.10">
    <property type="match status" value="1"/>
</dbReference>
<dbReference type="Proteomes" id="UP000285780">
    <property type="component" value="Unassembled WGS sequence"/>
</dbReference>
<keyword evidence="4" id="KW-0378">Hydrolase</keyword>